<dbReference type="Proteomes" id="UP001500740">
    <property type="component" value="Unassembled WGS sequence"/>
</dbReference>
<feature type="region of interest" description="Disordered" evidence="1">
    <location>
        <begin position="34"/>
        <end position="58"/>
    </location>
</feature>
<comment type="caution">
    <text evidence="3">The sequence shown here is derived from an EMBL/GenBank/DDBJ whole genome shotgun (WGS) entry which is preliminary data.</text>
</comment>
<sequence length="58" mass="6285">MTTILIISIVIVIVVTVLTIVAISKGYAYEHQIDPLPNEGTSGGESQSINRQKKNEDS</sequence>
<evidence type="ECO:0000313" key="3">
    <source>
        <dbReference type="EMBL" id="GAA0452175.1"/>
    </source>
</evidence>
<feature type="transmembrane region" description="Helical" evidence="2">
    <location>
        <begin position="6"/>
        <end position="23"/>
    </location>
</feature>
<accession>A0ABN0ZN88</accession>
<dbReference type="NCBIfam" id="NF033232">
    <property type="entry name" value="small_YtzI"/>
    <property type="match status" value="1"/>
</dbReference>
<keyword evidence="4" id="KW-1185">Reference proteome</keyword>
<dbReference type="InterPro" id="IPR047753">
    <property type="entry name" value="YtzI-like"/>
</dbReference>
<dbReference type="EMBL" id="BAAACZ010000003">
    <property type="protein sequence ID" value="GAA0452175.1"/>
    <property type="molecule type" value="Genomic_DNA"/>
</dbReference>
<evidence type="ECO:0008006" key="5">
    <source>
        <dbReference type="Google" id="ProtNLM"/>
    </source>
</evidence>
<evidence type="ECO:0000313" key="4">
    <source>
        <dbReference type="Proteomes" id="UP001500740"/>
    </source>
</evidence>
<gene>
    <name evidence="3" type="ORF">GCM10008935_03480</name>
</gene>
<keyword evidence="2" id="KW-0812">Transmembrane</keyword>
<dbReference type="RefSeq" id="WP_343781368.1">
    <property type="nucleotide sequence ID" value="NZ_BAAACZ010000003.1"/>
</dbReference>
<evidence type="ECO:0000256" key="1">
    <source>
        <dbReference type="SAM" id="MobiDB-lite"/>
    </source>
</evidence>
<reference evidence="3 4" key="1">
    <citation type="journal article" date="2019" name="Int. J. Syst. Evol. Microbiol.">
        <title>The Global Catalogue of Microorganisms (GCM) 10K type strain sequencing project: providing services to taxonomists for standard genome sequencing and annotation.</title>
        <authorList>
            <consortium name="The Broad Institute Genomics Platform"/>
            <consortium name="The Broad Institute Genome Sequencing Center for Infectious Disease"/>
            <person name="Wu L."/>
            <person name="Ma J."/>
        </authorList>
    </citation>
    <scope>NUCLEOTIDE SEQUENCE [LARGE SCALE GENOMIC DNA]</scope>
    <source>
        <strain evidence="3 4">JCM 14193</strain>
    </source>
</reference>
<proteinExistence type="predicted"/>
<organism evidence="3 4">
    <name type="scientific">Alkalibacillus silvisoli</name>
    <dbReference type="NCBI Taxonomy" id="392823"/>
    <lineage>
        <taxon>Bacteria</taxon>
        <taxon>Bacillati</taxon>
        <taxon>Bacillota</taxon>
        <taxon>Bacilli</taxon>
        <taxon>Bacillales</taxon>
        <taxon>Bacillaceae</taxon>
        <taxon>Alkalibacillus</taxon>
    </lineage>
</organism>
<keyword evidence="2" id="KW-0472">Membrane</keyword>
<keyword evidence="2" id="KW-1133">Transmembrane helix</keyword>
<evidence type="ECO:0000256" key="2">
    <source>
        <dbReference type="SAM" id="Phobius"/>
    </source>
</evidence>
<protein>
    <recommendedName>
        <fullName evidence="5">YtzI protein</fullName>
    </recommendedName>
</protein>
<name>A0ABN0ZN88_9BACI</name>